<gene>
    <name evidence="2" type="ORF">SELMODRAFT_412204</name>
</gene>
<dbReference type="STRING" id="88036.D8RKF0"/>
<protein>
    <submittedName>
        <fullName evidence="2">Uncharacterized protein</fullName>
    </submittedName>
</protein>
<evidence type="ECO:0000313" key="3">
    <source>
        <dbReference type="Proteomes" id="UP000001514"/>
    </source>
</evidence>
<dbReference type="InParanoid" id="D8RKF0"/>
<keyword evidence="3" id="KW-1185">Reference proteome</keyword>
<dbReference type="HOGENOM" id="CLU_761631_0_0_1"/>
<dbReference type="Gramene" id="EFJ27431">
    <property type="protein sequence ID" value="EFJ27431"/>
    <property type="gene ID" value="SELMODRAFT_412204"/>
</dbReference>
<dbReference type="PANTHER" id="PTHR35992:SF1">
    <property type="entry name" value="CYTOMATRIX PROTEIN-LIKE PROTEIN"/>
    <property type="match status" value="1"/>
</dbReference>
<dbReference type="Proteomes" id="UP000001514">
    <property type="component" value="Unassembled WGS sequence"/>
</dbReference>
<sequence>MDARSTLGMVREEDFLARKLDIQLDYWAAEKWQLENRLLVGERAHRHTEAFQSYENAQLALTLGLQQHELFLTKLKLDSAVDDLTHFQTRVTLLESQVRLEKEKVERLKQQQSLGGQSVLATKEAEFVDKLHDASQQIQDLRLEIQGLKLGHATEMTKVSKELQALLRERDFVWNQLKCLEADFCCRLKEKEAVVLASQEDIAKLRECNELAQRVGDERAVELTITKMELKKAEDESLEMKNMVAELMSEKVQTSASDELQNAYRRLEEVRLENRNLKELYAELEAKHDEKRRLDKPVKTGKKDVTTRNLSSEMEAVAAGESGQCKRLRSRSRKARGEGVHLPSSKVILFLTQNAGEDCKAHQSW</sequence>
<organism evidence="3">
    <name type="scientific">Selaginella moellendorffii</name>
    <name type="common">Spikemoss</name>
    <dbReference type="NCBI Taxonomy" id="88036"/>
    <lineage>
        <taxon>Eukaryota</taxon>
        <taxon>Viridiplantae</taxon>
        <taxon>Streptophyta</taxon>
        <taxon>Embryophyta</taxon>
        <taxon>Tracheophyta</taxon>
        <taxon>Lycopodiopsida</taxon>
        <taxon>Selaginellales</taxon>
        <taxon>Selaginellaceae</taxon>
        <taxon>Selaginella</taxon>
    </lineage>
</organism>
<accession>D8RKF0</accession>
<dbReference type="KEGG" id="smo:SELMODRAFT_412204"/>
<name>D8RKF0_SELML</name>
<feature type="coiled-coil region" evidence="1">
    <location>
        <begin position="230"/>
        <end position="294"/>
    </location>
</feature>
<evidence type="ECO:0000313" key="2">
    <source>
        <dbReference type="EMBL" id="EFJ27431.1"/>
    </source>
</evidence>
<reference evidence="2 3" key="1">
    <citation type="journal article" date="2011" name="Science">
        <title>The Selaginella genome identifies genetic changes associated with the evolution of vascular plants.</title>
        <authorList>
            <person name="Banks J.A."/>
            <person name="Nishiyama T."/>
            <person name="Hasebe M."/>
            <person name="Bowman J.L."/>
            <person name="Gribskov M."/>
            <person name="dePamphilis C."/>
            <person name="Albert V.A."/>
            <person name="Aono N."/>
            <person name="Aoyama T."/>
            <person name="Ambrose B.A."/>
            <person name="Ashton N.W."/>
            <person name="Axtell M.J."/>
            <person name="Barker E."/>
            <person name="Barker M.S."/>
            <person name="Bennetzen J.L."/>
            <person name="Bonawitz N.D."/>
            <person name="Chapple C."/>
            <person name="Cheng C."/>
            <person name="Correa L.G."/>
            <person name="Dacre M."/>
            <person name="DeBarry J."/>
            <person name="Dreyer I."/>
            <person name="Elias M."/>
            <person name="Engstrom E.M."/>
            <person name="Estelle M."/>
            <person name="Feng L."/>
            <person name="Finet C."/>
            <person name="Floyd S.K."/>
            <person name="Frommer W.B."/>
            <person name="Fujita T."/>
            <person name="Gramzow L."/>
            <person name="Gutensohn M."/>
            <person name="Harholt J."/>
            <person name="Hattori M."/>
            <person name="Heyl A."/>
            <person name="Hirai T."/>
            <person name="Hiwatashi Y."/>
            <person name="Ishikawa M."/>
            <person name="Iwata M."/>
            <person name="Karol K.G."/>
            <person name="Koehler B."/>
            <person name="Kolukisaoglu U."/>
            <person name="Kubo M."/>
            <person name="Kurata T."/>
            <person name="Lalonde S."/>
            <person name="Li K."/>
            <person name="Li Y."/>
            <person name="Litt A."/>
            <person name="Lyons E."/>
            <person name="Manning G."/>
            <person name="Maruyama T."/>
            <person name="Michael T.P."/>
            <person name="Mikami K."/>
            <person name="Miyazaki S."/>
            <person name="Morinaga S."/>
            <person name="Murata T."/>
            <person name="Mueller-Roeber B."/>
            <person name="Nelson D.R."/>
            <person name="Obara M."/>
            <person name="Oguri Y."/>
            <person name="Olmstead R.G."/>
            <person name="Onodera N."/>
            <person name="Petersen B.L."/>
            <person name="Pils B."/>
            <person name="Prigge M."/>
            <person name="Rensing S.A."/>
            <person name="Riano-Pachon D.M."/>
            <person name="Roberts A.W."/>
            <person name="Sato Y."/>
            <person name="Scheller H.V."/>
            <person name="Schulz B."/>
            <person name="Schulz C."/>
            <person name="Shakirov E.V."/>
            <person name="Shibagaki N."/>
            <person name="Shinohara N."/>
            <person name="Shippen D.E."/>
            <person name="Soerensen I."/>
            <person name="Sotooka R."/>
            <person name="Sugimoto N."/>
            <person name="Sugita M."/>
            <person name="Sumikawa N."/>
            <person name="Tanurdzic M."/>
            <person name="Theissen G."/>
            <person name="Ulvskov P."/>
            <person name="Wakazuki S."/>
            <person name="Weng J.K."/>
            <person name="Willats W.W."/>
            <person name="Wipf D."/>
            <person name="Wolf P.G."/>
            <person name="Yang L."/>
            <person name="Zimmer A.D."/>
            <person name="Zhu Q."/>
            <person name="Mitros T."/>
            <person name="Hellsten U."/>
            <person name="Loque D."/>
            <person name="Otillar R."/>
            <person name="Salamov A."/>
            <person name="Schmutz J."/>
            <person name="Shapiro H."/>
            <person name="Lindquist E."/>
            <person name="Lucas S."/>
            <person name="Rokhsar D."/>
            <person name="Grigoriev I.V."/>
        </authorList>
    </citation>
    <scope>NUCLEOTIDE SEQUENCE [LARGE SCALE GENOMIC DNA]</scope>
</reference>
<evidence type="ECO:0000256" key="1">
    <source>
        <dbReference type="SAM" id="Coils"/>
    </source>
</evidence>
<dbReference type="OMA" id="KHDEKRR"/>
<dbReference type="AlphaFoldDB" id="D8RKF0"/>
<keyword evidence="1" id="KW-0175">Coiled coil</keyword>
<dbReference type="EMBL" id="GL377582">
    <property type="protein sequence ID" value="EFJ27431.1"/>
    <property type="molecule type" value="Genomic_DNA"/>
</dbReference>
<feature type="coiled-coil region" evidence="1">
    <location>
        <begin position="91"/>
        <end position="151"/>
    </location>
</feature>
<dbReference type="PANTHER" id="PTHR35992">
    <property type="entry name" value="CYTOMATRIX PROTEIN-LIKE PROTEIN"/>
    <property type="match status" value="1"/>
</dbReference>
<dbReference type="FunCoup" id="D8RKF0">
    <property type="interactions" value="450"/>
</dbReference>
<proteinExistence type="predicted"/>